<keyword evidence="9" id="KW-0969">Cilium</keyword>
<keyword evidence="5" id="KW-1005">Bacterial flagellum biogenesis</keyword>
<comment type="function">
    <text evidence="1">Needed for flagellar regrowth and assembly.</text>
</comment>
<protein>
    <recommendedName>
        <fullName evidence="3">Flagellar assembly protein FliH</fullName>
    </recommendedName>
</protein>
<dbReference type="PANTHER" id="PTHR34982">
    <property type="entry name" value="YOP PROTEINS TRANSLOCATION PROTEIN L"/>
    <property type="match status" value="1"/>
</dbReference>
<accession>A0ABY3RA94</accession>
<evidence type="ECO:0000256" key="6">
    <source>
        <dbReference type="ARBA" id="ARBA00022927"/>
    </source>
</evidence>
<keyword evidence="9" id="KW-0966">Cell projection</keyword>
<dbReference type="Proteomes" id="UP001431010">
    <property type="component" value="Chromosome"/>
</dbReference>
<evidence type="ECO:0000256" key="7">
    <source>
        <dbReference type="ARBA" id="ARBA00023225"/>
    </source>
</evidence>
<feature type="domain" description="Flagellar assembly protein FliH/Type III secretion system HrpE" evidence="8">
    <location>
        <begin position="66"/>
        <end position="180"/>
    </location>
</feature>
<comment type="similarity">
    <text evidence="2">Belongs to the FliH family.</text>
</comment>
<keyword evidence="7" id="KW-1006">Bacterial flagellum protein export</keyword>
<organism evidence="9 10">
    <name type="scientific">Bradyrhizobium ontarionense</name>
    <dbReference type="NCBI Taxonomy" id="2898149"/>
    <lineage>
        <taxon>Bacteria</taxon>
        <taxon>Pseudomonadati</taxon>
        <taxon>Pseudomonadota</taxon>
        <taxon>Alphaproteobacteria</taxon>
        <taxon>Hyphomicrobiales</taxon>
        <taxon>Nitrobacteraceae</taxon>
        <taxon>Bradyrhizobium</taxon>
    </lineage>
</organism>
<evidence type="ECO:0000313" key="10">
    <source>
        <dbReference type="Proteomes" id="UP001431010"/>
    </source>
</evidence>
<evidence type="ECO:0000313" key="9">
    <source>
        <dbReference type="EMBL" id="UFZ03693.1"/>
    </source>
</evidence>
<dbReference type="PANTHER" id="PTHR34982:SF1">
    <property type="entry name" value="FLAGELLAR ASSEMBLY PROTEIN FLIH"/>
    <property type="match status" value="1"/>
</dbReference>
<proteinExistence type="inferred from homology"/>
<keyword evidence="10" id="KW-1185">Reference proteome</keyword>
<dbReference type="Pfam" id="PF02108">
    <property type="entry name" value="FliH"/>
    <property type="match status" value="1"/>
</dbReference>
<evidence type="ECO:0000256" key="4">
    <source>
        <dbReference type="ARBA" id="ARBA00022448"/>
    </source>
</evidence>
<dbReference type="NCBIfam" id="NF004690">
    <property type="entry name" value="PRK06032.1-1"/>
    <property type="match status" value="1"/>
</dbReference>
<sequence>MAQPAKFLFDTDFSAPEKKTRERAASAAEIAQSVAAAEAVAYRNGYEAAQREAKVEADRRVAAALEQINIQLQGISARFCGIEARMETEAVDVAIAVARKLCSALVAAEPLGEITGLVHDCFAHLVATPHLVLRINDSLYELAREKIEKLAKQSGFEGRLVILAEPEIATGDCRIEWADGGVVLERAAIETKINELVGRYMASRKN</sequence>
<keyword evidence="9" id="KW-0282">Flagellum</keyword>
<dbReference type="EMBL" id="CP088156">
    <property type="protein sequence ID" value="UFZ03693.1"/>
    <property type="molecule type" value="Genomic_DNA"/>
</dbReference>
<dbReference type="InterPro" id="IPR018035">
    <property type="entry name" value="Flagellar_FliH/T3SS_HrpE"/>
</dbReference>
<keyword evidence="6" id="KW-0653">Protein transport</keyword>
<evidence type="ECO:0000256" key="5">
    <source>
        <dbReference type="ARBA" id="ARBA00022795"/>
    </source>
</evidence>
<gene>
    <name evidence="9" type="primary">fliH</name>
    <name evidence="9" type="ORF">LQG66_31515</name>
</gene>
<evidence type="ECO:0000256" key="1">
    <source>
        <dbReference type="ARBA" id="ARBA00003041"/>
    </source>
</evidence>
<reference evidence="9" key="1">
    <citation type="journal article" date="2024" name="Antonie Van Leeuwenhoek">
        <title>Bradyrhizobium ontarionense sp. nov., a novel bacterial symbiont isolated from Aeschynomene indica (Indian jointvetch), harbours photosynthesis, nitrogen fixation and nitrous oxide (N2O) reductase genes.</title>
        <authorList>
            <person name="Bromfield E.S.P."/>
            <person name="Cloutier S."/>
        </authorList>
    </citation>
    <scope>NUCLEOTIDE SEQUENCE</scope>
    <source>
        <strain evidence="9">A19</strain>
    </source>
</reference>
<dbReference type="InterPro" id="IPR051472">
    <property type="entry name" value="T3SS_Stator/FliH"/>
</dbReference>
<evidence type="ECO:0000256" key="2">
    <source>
        <dbReference type="ARBA" id="ARBA00006602"/>
    </source>
</evidence>
<evidence type="ECO:0000259" key="8">
    <source>
        <dbReference type="Pfam" id="PF02108"/>
    </source>
</evidence>
<dbReference type="RefSeq" id="WP_231319710.1">
    <property type="nucleotide sequence ID" value="NZ_CP088156.1"/>
</dbReference>
<evidence type="ECO:0000256" key="3">
    <source>
        <dbReference type="ARBA" id="ARBA00016507"/>
    </source>
</evidence>
<name>A0ABY3RA94_9BRAD</name>
<keyword evidence="4" id="KW-0813">Transport</keyword>